<feature type="compositionally biased region" description="Polar residues" evidence="1">
    <location>
        <begin position="14"/>
        <end position="33"/>
    </location>
</feature>
<organism evidence="2 3">
    <name type="scientific">Roseivivax jejudonensis</name>
    <dbReference type="NCBI Taxonomy" id="1529041"/>
    <lineage>
        <taxon>Bacteria</taxon>
        <taxon>Pseudomonadati</taxon>
        <taxon>Pseudomonadota</taxon>
        <taxon>Alphaproteobacteria</taxon>
        <taxon>Rhodobacterales</taxon>
        <taxon>Roseobacteraceae</taxon>
        <taxon>Roseivivax</taxon>
    </lineage>
</organism>
<gene>
    <name evidence="2" type="ORF">ROJ8625_03777</name>
</gene>
<dbReference type="AlphaFoldDB" id="A0A1X7A970"/>
<proteinExistence type="predicted"/>
<accession>A0A1X7A970</accession>
<reference evidence="2 3" key="1">
    <citation type="submission" date="2017-03" db="EMBL/GenBank/DDBJ databases">
        <authorList>
            <person name="Afonso C.L."/>
            <person name="Miller P.J."/>
            <person name="Scott M.A."/>
            <person name="Spackman E."/>
            <person name="Goraichik I."/>
            <person name="Dimitrov K.M."/>
            <person name="Suarez D.L."/>
            <person name="Swayne D.E."/>
        </authorList>
    </citation>
    <scope>NUCLEOTIDE SEQUENCE [LARGE SCALE GENOMIC DNA]</scope>
    <source>
        <strain evidence="2 3">CECT 8625</strain>
    </source>
</reference>
<feature type="compositionally biased region" description="Basic and acidic residues" evidence="1">
    <location>
        <begin position="61"/>
        <end position="73"/>
    </location>
</feature>
<evidence type="ECO:0000313" key="2">
    <source>
        <dbReference type="EMBL" id="SLN72025.1"/>
    </source>
</evidence>
<name>A0A1X7A970_9RHOB</name>
<dbReference type="Proteomes" id="UP000193570">
    <property type="component" value="Unassembled WGS sequence"/>
</dbReference>
<evidence type="ECO:0000256" key="1">
    <source>
        <dbReference type="SAM" id="MobiDB-lite"/>
    </source>
</evidence>
<evidence type="ECO:0000313" key="3">
    <source>
        <dbReference type="Proteomes" id="UP000193570"/>
    </source>
</evidence>
<sequence>MSSNALRDSDRASESSVGASNNRAEGSATSEATDVQLRRLQLMQAQARKRKAMQESGAESSQDRTKEPSGIRPRNFEELARLTARRKRLEQAAQGAALGKVRPQARPPRADMSFTGRLKDNIVGVDDGVQSFGEKAATALNIGGESLTLGLVGDEAAAATDAAMGRGSYDERLQVRRDQEQQLRDENPGVAFAAEVAPALIPGAGGAKLAAKASNALGRSGAGMALGAGAGGLYGFLEGEGDASARAQSGALTGALGGIFGTVAPKAVDALSGVPTRVRMAFKQSQQRPTLGALRTTKDLAYRAVDEAGESFGSGEMRSLYERATRAFEAANYVEEVDNAGRAVLRTLEKRADQPNTTLSQLDGIRQSLWRRYSSAPDQPFILDAIREIDALIDSRAGASEVMGLARAANARYAKSQLLDDAFRKAEDQTASTGSGGNILNKYRQAVTSIINDKKKARFFSEDEISLMRQFVRGSRSENFARLLGKLSPDGNGLMLALHTTGGILSGGATLPAMVVGSAAKGYADKAVRQGVEAIRDAASGFRPASESPQLTRSQAAMITGATPALER</sequence>
<feature type="region of interest" description="Disordered" evidence="1">
    <location>
        <begin position="93"/>
        <end position="113"/>
    </location>
</feature>
<keyword evidence="3" id="KW-1185">Reference proteome</keyword>
<protein>
    <submittedName>
        <fullName evidence="2">Uncharacterized protein</fullName>
    </submittedName>
</protein>
<dbReference type="EMBL" id="FWFK01000008">
    <property type="protein sequence ID" value="SLN72025.1"/>
    <property type="molecule type" value="Genomic_DNA"/>
</dbReference>
<feature type="region of interest" description="Disordered" evidence="1">
    <location>
        <begin position="1"/>
        <end position="73"/>
    </location>
</feature>